<evidence type="ECO:0000313" key="10">
    <source>
        <dbReference type="Proteomes" id="UP001060104"/>
    </source>
</evidence>
<dbReference type="PANTHER" id="PTHR30097">
    <property type="entry name" value="CATION EFFLUX SYSTEM PROTEIN CUSB"/>
    <property type="match status" value="1"/>
</dbReference>
<evidence type="ECO:0000313" key="9">
    <source>
        <dbReference type="Proteomes" id="UP000095606"/>
    </source>
</evidence>
<comment type="similarity">
    <text evidence="2">Belongs to the membrane fusion protein (MFP) (TC 8.A.1) family.</text>
</comment>
<dbReference type="Proteomes" id="UP000095606">
    <property type="component" value="Unassembled WGS sequence"/>
</dbReference>
<feature type="region of interest" description="Disordered" evidence="4">
    <location>
        <begin position="22"/>
        <end position="96"/>
    </location>
</feature>
<evidence type="ECO:0000256" key="1">
    <source>
        <dbReference type="ARBA" id="ARBA00004196"/>
    </source>
</evidence>
<sequence length="432" mass="46874">MKKLIFIGVLGLFALGSCNSKKTGHEGHDHETVTHNHDEHEGHDHETEGHDHEAEGADHSHEGECSGGHDHDKDAGKSSKAAGEHSEPAGEHSDEIILPKAKADAAGVKVSTITPAPFQQVIKTSGQVLAAQGDESVAVATVAGVVSFRGKVTEGMSVGRGTPLITISSHNIADGDPVQRARIAYEVSKKEYERMKSLVKNKIVSDKDFAQAEQNYENARLSYEALAKNHSAIGQNITAPIAGYVKSILVNEGDYVTIGQPLVSVTQNRRLFLRAEVSEKYYPYLRTISSANFQTPYNNEVYELKELSGKLLSFGKTSGDNSFYVPVTFEFDNKGEVIPGSFVEVYLLSSELENVISLPRTALTEEQGIFFVYLQLDEEGYKKQEVTLGADNGKSVQILTGVKAGDRVVTEGAYQVRLASASNAIPAHSHEH</sequence>
<accession>A0A3E5G5X8</accession>
<keyword evidence="10" id="KW-1185">Reference proteome</keyword>
<comment type="subcellular location">
    <subcellularLocation>
        <location evidence="1">Cell envelope</location>
    </subcellularLocation>
</comment>
<evidence type="ECO:0000256" key="4">
    <source>
        <dbReference type="SAM" id="MobiDB-lite"/>
    </source>
</evidence>
<dbReference type="AlphaFoldDB" id="A0A174UTH6"/>
<dbReference type="InterPro" id="IPR058627">
    <property type="entry name" value="MdtA-like_C"/>
</dbReference>
<dbReference type="Gene3D" id="2.40.50.100">
    <property type="match status" value="1"/>
</dbReference>
<dbReference type="PROSITE" id="PS51257">
    <property type="entry name" value="PROKAR_LIPOPROTEIN"/>
    <property type="match status" value="1"/>
</dbReference>
<dbReference type="Pfam" id="PF25967">
    <property type="entry name" value="RND-MFP_C"/>
    <property type="match status" value="1"/>
</dbReference>
<accession>A0A174UTH6</accession>
<dbReference type="GO" id="GO:0022857">
    <property type="term" value="F:transmembrane transporter activity"/>
    <property type="evidence" value="ECO:0007669"/>
    <property type="project" value="InterPro"/>
</dbReference>
<dbReference type="PANTHER" id="PTHR30097:SF4">
    <property type="entry name" value="SLR6042 PROTEIN"/>
    <property type="match status" value="1"/>
</dbReference>
<dbReference type="InterPro" id="IPR051909">
    <property type="entry name" value="MFP_Cation_Efflux"/>
</dbReference>
<dbReference type="Pfam" id="PF25917">
    <property type="entry name" value="BSH_RND"/>
    <property type="match status" value="1"/>
</dbReference>
<gene>
    <name evidence="7" type="primary">czcB_3</name>
    <name evidence="7" type="ORF">ERS852461_04616</name>
    <name evidence="8" type="ORF">NXY30_27615</name>
</gene>
<dbReference type="GO" id="GO:0016020">
    <property type="term" value="C:membrane"/>
    <property type="evidence" value="ECO:0007669"/>
    <property type="project" value="InterPro"/>
</dbReference>
<evidence type="ECO:0000313" key="7">
    <source>
        <dbReference type="EMBL" id="CUQ22249.1"/>
    </source>
</evidence>
<name>A0A174UTH6_9BACE</name>
<feature type="compositionally biased region" description="Basic and acidic residues" evidence="4">
    <location>
        <begin position="23"/>
        <end position="96"/>
    </location>
</feature>
<dbReference type="NCBIfam" id="TIGR01730">
    <property type="entry name" value="RND_mfp"/>
    <property type="match status" value="1"/>
</dbReference>
<evidence type="ECO:0000256" key="3">
    <source>
        <dbReference type="ARBA" id="ARBA00022448"/>
    </source>
</evidence>
<evidence type="ECO:0000259" key="5">
    <source>
        <dbReference type="Pfam" id="PF25917"/>
    </source>
</evidence>
<dbReference type="GO" id="GO:0060003">
    <property type="term" value="P:copper ion export"/>
    <property type="evidence" value="ECO:0007669"/>
    <property type="project" value="TreeGrafter"/>
</dbReference>
<dbReference type="Gene3D" id="1.10.287.470">
    <property type="entry name" value="Helix hairpin bin"/>
    <property type="match status" value="1"/>
</dbReference>
<feature type="domain" description="Multidrug resistance protein MdtA-like barrel-sandwich hybrid" evidence="5">
    <location>
        <begin position="167"/>
        <end position="266"/>
    </location>
</feature>
<dbReference type="EMBL" id="CP103141">
    <property type="protein sequence ID" value="UVQ74655.1"/>
    <property type="molecule type" value="Genomic_DNA"/>
</dbReference>
<feature type="domain" description="Multidrug resistance protein MdtA-like C-terminal permuted SH3" evidence="6">
    <location>
        <begin position="354"/>
        <end position="413"/>
    </location>
</feature>
<dbReference type="SUPFAM" id="SSF111369">
    <property type="entry name" value="HlyD-like secretion proteins"/>
    <property type="match status" value="1"/>
</dbReference>
<dbReference type="EMBL" id="CZAE01000031">
    <property type="protein sequence ID" value="CUQ22249.1"/>
    <property type="molecule type" value="Genomic_DNA"/>
</dbReference>
<dbReference type="InterPro" id="IPR058625">
    <property type="entry name" value="MdtA-like_BSH"/>
</dbReference>
<evidence type="ECO:0000256" key="2">
    <source>
        <dbReference type="ARBA" id="ARBA00009477"/>
    </source>
</evidence>
<dbReference type="GeneID" id="69592006"/>
<dbReference type="InterPro" id="IPR006143">
    <property type="entry name" value="RND_pump_MFP"/>
</dbReference>
<dbReference type="GO" id="GO:0015679">
    <property type="term" value="P:plasma membrane copper ion transport"/>
    <property type="evidence" value="ECO:0007669"/>
    <property type="project" value="TreeGrafter"/>
</dbReference>
<dbReference type="RefSeq" id="WP_055271426.1">
    <property type="nucleotide sequence ID" value="NZ_CABMFH010000022.1"/>
</dbReference>
<evidence type="ECO:0000313" key="8">
    <source>
        <dbReference type="EMBL" id="UVQ74655.1"/>
    </source>
</evidence>
<evidence type="ECO:0000259" key="6">
    <source>
        <dbReference type="Pfam" id="PF25967"/>
    </source>
</evidence>
<dbReference type="GO" id="GO:0030313">
    <property type="term" value="C:cell envelope"/>
    <property type="evidence" value="ECO:0007669"/>
    <property type="project" value="TreeGrafter"/>
</dbReference>
<protein>
    <submittedName>
        <fullName evidence="7">Cation efflux system protein</fullName>
    </submittedName>
    <submittedName>
        <fullName evidence="8">Efflux RND transporter periplasmic adaptor subunit</fullName>
    </submittedName>
</protein>
<keyword evidence="3" id="KW-0813">Transport</keyword>
<proteinExistence type="inferred from homology"/>
<dbReference type="Proteomes" id="UP001060104">
    <property type="component" value="Chromosome"/>
</dbReference>
<reference evidence="8" key="2">
    <citation type="submission" date="2022-08" db="EMBL/GenBank/DDBJ databases">
        <title>Genome Sequencing of Bacteroides fragilis Group Isolates with Nanopore Technology.</title>
        <authorList>
            <person name="Tisza M.J."/>
            <person name="Smith D."/>
            <person name="Dekker J.P."/>
        </authorList>
    </citation>
    <scope>NUCLEOTIDE SEQUENCE</scope>
    <source>
        <strain evidence="8">BFG-527</strain>
    </source>
</reference>
<reference evidence="7 9" key="1">
    <citation type="submission" date="2015-09" db="EMBL/GenBank/DDBJ databases">
        <authorList>
            <consortium name="Pathogen Informatics"/>
        </authorList>
    </citation>
    <scope>NUCLEOTIDE SEQUENCE [LARGE SCALE GENOMIC DNA]</scope>
    <source>
        <strain evidence="7 9">2789STDY5834846</strain>
    </source>
</reference>
<organism evidence="7 9">
    <name type="scientific">Bacteroides faecis</name>
    <dbReference type="NCBI Taxonomy" id="674529"/>
    <lineage>
        <taxon>Bacteria</taxon>
        <taxon>Pseudomonadati</taxon>
        <taxon>Bacteroidota</taxon>
        <taxon>Bacteroidia</taxon>
        <taxon>Bacteroidales</taxon>
        <taxon>Bacteroidaceae</taxon>
        <taxon>Bacteroides</taxon>
    </lineage>
</organism>
<dbReference type="Gene3D" id="2.40.420.20">
    <property type="match status" value="1"/>
</dbReference>